<evidence type="ECO:0000256" key="14">
    <source>
        <dbReference type="ARBA" id="ARBA00022909"/>
    </source>
</evidence>
<dbReference type="GO" id="GO:0046654">
    <property type="term" value="P:tetrahydrofolate biosynthetic process"/>
    <property type="evidence" value="ECO:0007669"/>
    <property type="project" value="TreeGrafter"/>
</dbReference>
<comment type="caution">
    <text evidence="21">The sequence shown here is derived from an EMBL/GenBank/DDBJ whole genome shotgun (WGS) entry which is preliminary data.</text>
</comment>
<dbReference type="Pfam" id="PF02875">
    <property type="entry name" value="Mur_ligase_C"/>
    <property type="match status" value="1"/>
</dbReference>
<dbReference type="SUPFAM" id="SSF53244">
    <property type="entry name" value="MurD-like peptide ligases, peptide-binding domain"/>
    <property type="match status" value="1"/>
</dbReference>
<evidence type="ECO:0000256" key="9">
    <source>
        <dbReference type="ARBA" id="ARBA00022679"/>
    </source>
</evidence>
<evidence type="ECO:0000256" key="10">
    <source>
        <dbReference type="ARBA" id="ARBA00022723"/>
    </source>
</evidence>
<dbReference type="InterPro" id="IPR011005">
    <property type="entry name" value="Dihydropteroate_synth-like_sf"/>
</dbReference>
<sequence>MEYHEAANFLFDLRRYPSRTGVIPTRRLLEYLGSPEETLRVVQIGGSNGKGSTARMVESVLREAGYDVGLYTSPHLDDLRERVRVNGRPVPKAAVGSYVETIEPYVRSRAAEGLSPTFFEAMTGLAVETFASEDVDVAVIEVGIGGEHDATSALSPAAAAVTNVTLEHADILGDTIAEIARDKAAIAPEGTPLVTGAEGEALDVIREVASDVVRIGGTDGADVNVTSGSRTAIEQPVTIDGAGWRVETALPLLGAHQGRNAGVAAVLTRQIGDVSTADIERGLRNAHWPGRFEIVDRTPLVVLDGAHNPGSCAGTAATLESFEYEDLRLVFGAMADKDHAGMIEALPPADAVYTCRPDLERAETADALAAAFEADGRADTVEPVGTVAGAVRRAMTAAGPEDAVVVCGSLFAVAEARRRWTRPHVTTRVDDLEAAADTLRRADVTAPEIDRARSGGVHRVVTTRVRPDQAAVLERELRALGGECAVSGVDVRERELVEAVLMGTHAQFEALFEALDDADNGLPGLVSELRRGLAVAEDTGRETTGASDPTYPWSDGTAVMGILNVTPDSFYDGGRYETTADAVEQAERLIDAGADIVDVGGESTRPGADPVPVDEEIDRVVPVIEALDGIDADVAVSVDTRKAAVARAALDAGADILNDVSGLEDPEMRLVAAEHDVPVVVMHSINTPVDPDAEIAYDDVVRETIDALSERVLLAEKAGLDRSQIVVDPGIGFGKSATESFELLDRLGEFRSIGCPILVGHSRKSMFGLIDQNRSEERLAATVAASALAAERGADIVRVHDVAENVAAVKTAAATQKPDRVERG</sequence>
<reference evidence="21" key="1">
    <citation type="journal article" date="2023" name="Front. Microbiol.">
        <title>Genomic-based phylogenetic and metabolic analyses of the genus Natronomonas, and description of Natronomonas aquatica sp. nov.</title>
        <authorList>
            <person name="Garcia-Roldan A."/>
            <person name="Duran-Viseras A."/>
            <person name="de la Haba R.R."/>
            <person name="Corral P."/>
            <person name="Sanchez-Porro C."/>
            <person name="Ventosa A."/>
        </authorList>
    </citation>
    <scope>NUCLEOTIDE SEQUENCE</scope>
    <source>
        <strain evidence="21">F2-12</strain>
    </source>
</reference>
<dbReference type="PROSITE" id="PS50972">
    <property type="entry name" value="PTERIN_BINDING"/>
    <property type="match status" value="1"/>
</dbReference>
<accession>A0A9R1CRB1</accession>
<dbReference type="RefSeq" id="WP_256029721.1">
    <property type="nucleotide sequence ID" value="NZ_JAHLKM010000011.1"/>
</dbReference>
<dbReference type="GO" id="GO:0004326">
    <property type="term" value="F:tetrahydrofolylpolyglutamate synthase activity"/>
    <property type="evidence" value="ECO:0007669"/>
    <property type="project" value="UniProtKB-EC"/>
</dbReference>
<dbReference type="Gene3D" id="3.40.1190.10">
    <property type="entry name" value="Mur-like, catalytic domain"/>
    <property type="match status" value="1"/>
</dbReference>
<keyword evidence="12" id="KW-0067">ATP-binding</keyword>
<evidence type="ECO:0000313" key="21">
    <source>
        <dbReference type="EMBL" id="MCQ4333694.1"/>
    </source>
</evidence>
<evidence type="ECO:0000256" key="12">
    <source>
        <dbReference type="ARBA" id="ARBA00022840"/>
    </source>
</evidence>
<organism evidence="21 22">
    <name type="scientific">Natronomonas aquatica</name>
    <dbReference type="NCBI Taxonomy" id="2841590"/>
    <lineage>
        <taxon>Archaea</taxon>
        <taxon>Methanobacteriati</taxon>
        <taxon>Methanobacteriota</taxon>
        <taxon>Stenosarchaea group</taxon>
        <taxon>Halobacteria</taxon>
        <taxon>Halobacteriales</taxon>
        <taxon>Natronomonadaceae</taxon>
        <taxon>Natronomonas</taxon>
    </lineage>
</organism>
<dbReference type="InterPro" id="IPR001645">
    <property type="entry name" value="Folylpolyglutamate_synth"/>
</dbReference>
<evidence type="ECO:0000259" key="20">
    <source>
        <dbReference type="PROSITE" id="PS50972"/>
    </source>
</evidence>
<dbReference type="PANTHER" id="PTHR20941:SF1">
    <property type="entry name" value="FOLIC ACID SYNTHESIS PROTEIN FOL1"/>
    <property type="match status" value="1"/>
</dbReference>
<evidence type="ECO:0000256" key="4">
    <source>
        <dbReference type="ARBA" id="ARBA00005150"/>
    </source>
</evidence>
<dbReference type="GO" id="GO:0004156">
    <property type="term" value="F:dihydropteroate synthase activity"/>
    <property type="evidence" value="ECO:0007669"/>
    <property type="project" value="UniProtKB-EC"/>
</dbReference>
<dbReference type="Pfam" id="PF08245">
    <property type="entry name" value="Mur_ligase_M"/>
    <property type="match status" value="1"/>
</dbReference>
<keyword evidence="8" id="KW-0436">Ligase</keyword>
<keyword evidence="10" id="KW-0479">Metal-binding</keyword>
<dbReference type="EC" id="2.5.1.15" evidence="6"/>
<evidence type="ECO:0000256" key="2">
    <source>
        <dbReference type="ARBA" id="ARBA00001946"/>
    </source>
</evidence>
<evidence type="ECO:0000256" key="13">
    <source>
        <dbReference type="ARBA" id="ARBA00022842"/>
    </source>
</evidence>
<dbReference type="InterPro" id="IPR045031">
    <property type="entry name" value="DHP_synth-like"/>
</dbReference>
<comment type="pathway">
    <text evidence="3">Cofactor biosynthesis; tetrahydrofolate biosynthesis; 7,8-dihydrofolate from 2-amino-4-hydroxy-6-hydroxymethyl-7,8-dihydropteridine diphosphate and 4-aminobenzoate: step 1/2.</text>
</comment>
<dbReference type="PANTHER" id="PTHR20941">
    <property type="entry name" value="FOLATE SYNTHESIS PROTEINS"/>
    <property type="match status" value="1"/>
</dbReference>
<evidence type="ECO:0000256" key="18">
    <source>
        <dbReference type="ARBA" id="ARBA00060901"/>
    </source>
</evidence>
<comment type="catalytic activity">
    <reaction evidence="1">
        <text>(7,8-dihydropterin-6-yl)methyl diphosphate + 4-aminobenzoate = 7,8-dihydropteroate + diphosphate</text>
        <dbReference type="Rhea" id="RHEA:19949"/>
        <dbReference type="ChEBI" id="CHEBI:17836"/>
        <dbReference type="ChEBI" id="CHEBI:17839"/>
        <dbReference type="ChEBI" id="CHEBI:33019"/>
        <dbReference type="ChEBI" id="CHEBI:72950"/>
        <dbReference type="EC" id="2.5.1.15"/>
    </reaction>
</comment>
<dbReference type="EMBL" id="JAHLKM010000011">
    <property type="protein sequence ID" value="MCQ4333694.1"/>
    <property type="molecule type" value="Genomic_DNA"/>
</dbReference>
<dbReference type="FunFam" id="3.40.1190.10:FF:000011">
    <property type="entry name" value="Folylpolyglutamate synthase/dihydrofolate synthase"/>
    <property type="match status" value="1"/>
</dbReference>
<evidence type="ECO:0000256" key="3">
    <source>
        <dbReference type="ARBA" id="ARBA00004763"/>
    </source>
</evidence>
<dbReference type="Gene3D" id="3.90.190.20">
    <property type="entry name" value="Mur ligase, C-terminal domain"/>
    <property type="match status" value="1"/>
</dbReference>
<evidence type="ECO:0000313" key="22">
    <source>
        <dbReference type="Proteomes" id="UP001139494"/>
    </source>
</evidence>
<comment type="function">
    <text evidence="17">Can complement an H.volcanii mutant strain that is thymidine auxotroph because it lacks the two dihydrofolate reductase genes encoded by hdrA and hdrB.</text>
</comment>
<evidence type="ECO:0000256" key="6">
    <source>
        <dbReference type="ARBA" id="ARBA00012458"/>
    </source>
</evidence>
<keyword evidence="22" id="KW-1185">Reference proteome</keyword>
<dbReference type="SUPFAM" id="SSF51717">
    <property type="entry name" value="Dihydropteroate synthetase-like"/>
    <property type="match status" value="1"/>
</dbReference>
<dbReference type="Pfam" id="PF00809">
    <property type="entry name" value="Pterin_bind"/>
    <property type="match status" value="1"/>
</dbReference>
<dbReference type="AlphaFoldDB" id="A0A9R1CRB1"/>
<dbReference type="NCBIfam" id="TIGR01496">
    <property type="entry name" value="DHPS"/>
    <property type="match status" value="1"/>
</dbReference>
<dbReference type="PROSITE" id="PS00792">
    <property type="entry name" value="DHPS_1"/>
    <property type="match status" value="1"/>
</dbReference>
<comment type="pathway">
    <text evidence="4">Cofactor biosynthesis; tetrahydrofolylpolyglutamate biosynthesis.</text>
</comment>
<evidence type="ECO:0000256" key="11">
    <source>
        <dbReference type="ARBA" id="ARBA00022741"/>
    </source>
</evidence>
<dbReference type="InterPro" id="IPR013221">
    <property type="entry name" value="Mur_ligase_cen"/>
</dbReference>
<dbReference type="InterPro" id="IPR000489">
    <property type="entry name" value="Pterin-binding_dom"/>
</dbReference>
<evidence type="ECO:0000256" key="19">
    <source>
        <dbReference type="ARBA" id="ARBA00068433"/>
    </source>
</evidence>
<feature type="domain" description="Pterin-binding" evidence="20">
    <location>
        <begin position="557"/>
        <end position="810"/>
    </location>
</feature>
<dbReference type="InterPro" id="IPR004101">
    <property type="entry name" value="Mur_ligase_C"/>
</dbReference>
<evidence type="ECO:0000256" key="5">
    <source>
        <dbReference type="ARBA" id="ARBA00009951"/>
    </source>
</evidence>
<protein>
    <recommendedName>
        <fullName evidence="19">Probable bifunctional folylpolyglutamate synthase/dihydropteroate synthase</fullName>
        <ecNumber evidence="6">2.5.1.15</ecNumber>
        <ecNumber evidence="7">6.3.2.17</ecNumber>
    </recommendedName>
</protein>
<evidence type="ECO:0000256" key="17">
    <source>
        <dbReference type="ARBA" id="ARBA00057011"/>
    </source>
</evidence>
<evidence type="ECO:0000256" key="7">
    <source>
        <dbReference type="ARBA" id="ARBA00013025"/>
    </source>
</evidence>
<dbReference type="FunFam" id="3.20.20.20:FF:000006">
    <property type="entry name" value="Dihydropteroate synthase"/>
    <property type="match status" value="1"/>
</dbReference>
<name>A0A9R1CRB1_9EURY</name>
<dbReference type="PROSITE" id="PS00793">
    <property type="entry name" value="DHPS_2"/>
    <property type="match status" value="1"/>
</dbReference>
<dbReference type="CDD" id="cd00739">
    <property type="entry name" value="DHPS"/>
    <property type="match status" value="1"/>
</dbReference>
<evidence type="ECO:0000256" key="16">
    <source>
        <dbReference type="ARBA" id="ARBA00047493"/>
    </source>
</evidence>
<comment type="catalytic activity">
    <reaction evidence="16">
        <text>(6S)-5,6,7,8-tetrahydrofolyl-(gamma-L-Glu)(n) + L-glutamate + ATP = (6S)-5,6,7,8-tetrahydrofolyl-(gamma-L-Glu)(n+1) + ADP + phosphate + H(+)</text>
        <dbReference type="Rhea" id="RHEA:10580"/>
        <dbReference type="Rhea" id="RHEA-COMP:14738"/>
        <dbReference type="Rhea" id="RHEA-COMP:14740"/>
        <dbReference type="ChEBI" id="CHEBI:15378"/>
        <dbReference type="ChEBI" id="CHEBI:29985"/>
        <dbReference type="ChEBI" id="CHEBI:30616"/>
        <dbReference type="ChEBI" id="CHEBI:43474"/>
        <dbReference type="ChEBI" id="CHEBI:141005"/>
        <dbReference type="ChEBI" id="CHEBI:456216"/>
        <dbReference type="EC" id="6.3.2.17"/>
    </reaction>
</comment>
<comment type="similarity">
    <text evidence="5">In the C-terminal section; belongs to the DHPS family.</text>
</comment>
<dbReference type="GO" id="GO:0046872">
    <property type="term" value="F:metal ion binding"/>
    <property type="evidence" value="ECO:0007669"/>
    <property type="project" value="UniProtKB-KW"/>
</dbReference>
<evidence type="ECO:0000256" key="1">
    <source>
        <dbReference type="ARBA" id="ARBA00000012"/>
    </source>
</evidence>
<evidence type="ECO:0000256" key="8">
    <source>
        <dbReference type="ARBA" id="ARBA00022598"/>
    </source>
</evidence>
<dbReference type="Gene3D" id="3.20.20.20">
    <property type="entry name" value="Dihydropteroate synthase-like"/>
    <property type="match status" value="1"/>
</dbReference>
<dbReference type="Proteomes" id="UP001139494">
    <property type="component" value="Unassembled WGS sequence"/>
</dbReference>
<dbReference type="InterPro" id="IPR036615">
    <property type="entry name" value="Mur_ligase_C_dom_sf"/>
</dbReference>
<keyword evidence="15" id="KW-0511">Multifunctional enzyme</keyword>
<evidence type="ECO:0000256" key="15">
    <source>
        <dbReference type="ARBA" id="ARBA00023268"/>
    </source>
</evidence>
<dbReference type="InterPro" id="IPR036565">
    <property type="entry name" value="Mur-like_cat_sf"/>
</dbReference>
<comment type="cofactor">
    <cofactor evidence="2">
        <name>Mg(2+)</name>
        <dbReference type="ChEBI" id="CHEBI:18420"/>
    </cofactor>
</comment>
<gene>
    <name evidence="21" type="primary">folP</name>
    <name evidence="21" type="ORF">KM295_09430</name>
</gene>
<dbReference type="NCBIfam" id="TIGR01499">
    <property type="entry name" value="folC"/>
    <property type="match status" value="1"/>
</dbReference>
<dbReference type="SUPFAM" id="SSF53623">
    <property type="entry name" value="MurD-like peptide ligases, catalytic domain"/>
    <property type="match status" value="1"/>
</dbReference>
<keyword evidence="13" id="KW-0460">Magnesium</keyword>
<dbReference type="GO" id="GO:0005524">
    <property type="term" value="F:ATP binding"/>
    <property type="evidence" value="ECO:0007669"/>
    <property type="project" value="UniProtKB-KW"/>
</dbReference>
<keyword evidence="11" id="KW-0547">Nucleotide-binding</keyword>
<dbReference type="InterPro" id="IPR006390">
    <property type="entry name" value="DHP_synth_dom"/>
</dbReference>
<dbReference type="EC" id="6.3.2.17" evidence="7"/>
<keyword evidence="14" id="KW-0289">Folate biosynthesis</keyword>
<comment type="similarity">
    <text evidence="18">In the N-terminal section; belongs to the folylpolyglutamate synthase family.</text>
</comment>
<proteinExistence type="inferred from homology"/>
<dbReference type="GO" id="GO:0046656">
    <property type="term" value="P:folic acid biosynthetic process"/>
    <property type="evidence" value="ECO:0007669"/>
    <property type="project" value="UniProtKB-KW"/>
</dbReference>
<keyword evidence="9 21" id="KW-0808">Transferase</keyword>